<comment type="caution">
    <text evidence="1">The sequence shown here is derived from an EMBL/GenBank/DDBJ whole genome shotgun (WGS) entry which is preliminary data.</text>
</comment>
<proteinExistence type="predicted"/>
<evidence type="ECO:0000313" key="1">
    <source>
        <dbReference type="EMBL" id="KAL2340186.1"/>
    </source>
</evidence>
<gene>
    <name evidence="1" type="ORF">Fmac_008126</name>
</gene>
<dbReference type="AlphaFoldDB" id="A0ABD1MX25"/>
<accession>A0ABD1MX25</accession>
<sequence length="50" mass="5469">MKVSVTKEQGAGNPFVYFISTLKSGACIQLSHGKVIHFLFHGLDFKGLNC</sequence>
<organism evidence="1 2">
    <name type="scientific">Flemingia macrophylla</name>
    <dbReference type="NCBI Taxonomy" id="520843"/>
    <lineage>
        <taxon>Eukaryota</taxon>
        <taxon>Viridiplantae</taxon>
        <taxon>Streptophyta</taxon>
        <taxon>Embryophyta</taxon>
        <taxon>Tracheophyta</taxon>
        <taxon>Spermatophyta</taxon>
        <taxon>Magnoliopsida</taxon>
        <taxon>eudicotyledons</taxon>
        <taxon>Gunneridae</taxon>
        <taxon>Pentapetalae</taxon>
        <taxon>rosids</taxon>
        <taxon>fabids</taxon>
        <taxon>Fabales</taxon>
        <taxon>Fabaceae</taxon>
        <taxon>Papilionoideae</taxon>
        <taxon>50 kb inversion clade</taxon>
        <taxon>NPAAA clade</taxon>
        <taxon>indigoferoid/millettioid clade</taxon>
        <taxon>Phaseoleae</taxon>
        <taxon>Flemingia</taxon>
    </lineage>
</organism>
<reference evidence="1 2" key="1">
    <citation type="submission" date="2024-08" db="EMBL/GenBank/DDBJ databases">
        <title>Insights into the chromosomal genome structure of Flemingia macrophylla.</title>
        <authorList>
            <person name="Ding Y."/>
            <person name="Zhao Y."/>
            <person name="Bi W."/>
            <person name="Wu M."/>
            <person name="Zhao G."/>
            <person name="Gong Y."/>
            <person name="Li W."/>
            <person name="Zhang P."/>
        </authorList>
    </citation>
    <scope>NUCLEOTIDE SEQUENCE [LARGE SCALE GENOMIC DNA]</scope>
    <source>
        <strain evidence="1">DYQJB</strain>
        <tissue evidence="1">Leaf</tissue>
    </source>
</reference>
<name>A0ABD1MX25_9FABA</name>
<keyword evidence="2" id="KW-1185">Reference proteome</keyword>
<dbReference type="Proteomes" id="UP001603857">
    <property type="component" value="Unassembled WGS sequence"/>
</dbReference>
<evidence type="ECO:0000313" key="2">
    <source>
        <dbReference type="Proteomes" id="UP001603857"/>
    </source>
</evidence>
<protein>
    <submittedName>
        <fullName evidence="1">Uncharacterized protein</fullName>
    </submittedName>
</protein>
<dbReference type="EMBL" id="JBGMDY010000003">
    <property type="protein sequence ID" value="KAL2340186.1"/>
    <property type="molecule type" value="Genomic_DNA"/>
</dbReference>